<evidence type="ECO:0000313" key="2">
    <source>
        <dbReference type="Proteomes" id="UP000030746"/>
    </source>
</evidence>
<dbReference type="AlphaFoldDB" id="V3ZZ91"/>
<dbReference type="GO" id="GO:0043138">
    <property type="term" value="F:3'-5' DNA helicase activity"/>
    <property type="evidence" value="ECO:0007669"/>
    <property type="project" value="TreeGrafter"/>
</dbReference>
<organism evidence="1 2">
    <name type="scientific">Lottia gigantea</name>
    <name type="common">Giant owl limpet</name>
    <dbReference type="NCBI Taxonomy" id="225164"/>
    <lineage>
        <taxon>Eukaryota</taxon>
        <taxon>Metazoa</taxon>
        <taxon>Spiralia</taxon>
        <taxon>Lophotrochozoa</taxon>
        <taxon>Mollusca</taxon>
        <taxon>Gastropoda</taxon>
        <taxon>Patellogastropoda</taxon>
        <taxon>Lottioidea</taxon>
        <taxon>Lottiidae</taxon>
        <taxon>Lottia</taxon>
    </lineage>
</organism>
<name>V3ZZ91_LOTGI</name>
<sequence>FQGKDLNELRRHTHGNTVDRFTLRKLLQKVFKKCRCREVHEKFSQDEENKTDENDKNTDRICGGHERAISIEDCVMNLDIREEGIYTLLCYLELHVNRWVDILSPVYTCCQVKCYGGPLQLQQVSKKCPPLAVAIAKQKLDGVYFANSNTIEFPVVEISDSMGWESAPVKRELRQLQWSISPATGGPMRSGVMVEFSNLGFHFRSAGDLTDNELDEILDFLFERVSRQESNELYQLDLLSEALRSVSFKSYWMCADDGDEDRSNKLKKFIEEFFDNEKADVQVKQRNIETVRFQFLSDVRQFYNLYGREHTLTGRSISRIFHGIGSPCFPAETWGRVRRFWRSNLHVDFNICLKLASQELLKIR</sequence>
<dbReference type="EMBL" id="KB202544">
    <property type="protein sequence ID" value="ESO89742.1"/>
    <property type="molecule type" value="Genomic_DNA"/>
</dbReference>
<gene>
    <name evidence="1" type="ORF">LOTGIDRAFT_124753</name>
</gene>
<dbReference type="CTD" id="20232403"/>
<reference evidence="1 2" key="1">
    <citation type="journal article" date="2013" name="Nature">
        <title>Insights into bilaterian evolution from three spiralian genomes.</title>
        <authorList>
            <person name="Simakov O."/>
            <person name="Marletaz F."/>
            <person name="Cho S.J."/>
            <person name="Edsinger-Gonzales E."/>
            <person name="Havlak P."/>
            <person name="Hellsten U."/>
            <person name="Kuo D.H."/>
            <person name="Larsson T."/>
            <person name="Lv J."/>
            <person name="Arendt D."/>
            <person name="Savage R."/>
            <person name="Osoegawa K."/>
            <person name="de Jong P."/>
            <person name="Grimwood J."/>
            <person name="Chapman J.A."/>
            <person name="Shapiro H."/>
            <person name="Aerts A."/>
            <person name="Otillar R.P."/>
            <person name="Terry A.Y."/>
            <person name="Boore J.L."/>
            <person name="Grigoriev I.V."/>
            <person name="Lindberg D.R."/>
            <person name="Seaver E.C."/>
            <person name="Weisblat D.A."/>
            <person name="Putnam N.H."/>
            <person name="Rokhsar D.S."/>
        </authorList>
    </citation>
    <scope>NUCLEOTIDE SEQUENCE [LARGE SCALE GENOMIC DNA]</scope>
</reference>
<dbReference type="GeneID" id="20232403"/>
<keyword evidence="2" id="KW-1185">Reference proteome</keyword>
<feature type="non-terminal residue" evidence="1">
    <location>
        <position position="1"/>
    </location>
</feature>
<dbReference type="KEGG" id="lgi:LOTGIDRAFT_124753"/>
<dbReference type="PANTHER" id="PTHR13710">
    <property type="entry name" value="DNA HELICASE RECQ FAMILY MEMBER"/>
    <property type="match status" value="1"/>
</dbReference>
<dbReference type="OrthoDB" id="10261556at2759"/>
<dbReference type="OMA" id="WMCCDEA"/>
<dbReference type="GO" id="GO:0009378">
    <property type="term" value="F:four-way junction helicase activity"/>
    <property type="evidence" value="ECO:0007669"/>
    <property type="project" value="TreeGrafter"/>
</dbReference>
<dbReference type="GO" id="GO:0005737">
    <property type="term" value="C:cytoplasm"/>
    <property type="evidence" value="ECO:0007669"/>
    <property type="project" value="TreeGrafter"/>
</dbReference>
<dbReference type="STRING" id="225164.V3ZZ91"/>
<dbReference type="RefSeq" id="XP_009059534.1">
    <property type="nucleotide sequence ID" value="XM_009061286.1"/>
</dbReference>
<accession>V3ZZ91</accession>
<dbReference type="GO" id="GO:0000724">
    <property type="term" value="P:double-strand break repair via homologous recombination"/>
    <property type="evidence" value="ECO:0007669"/>
    <property type="project" value="TreeGrafter"/>
</dbReference>
<protein>
    <submittedName>
        <fullName evidence="1">Uncharacterized protein</fullName>
    </submittedName>
</protein>
<dbReference type="HOGENOM" id="CLU_065075_0_0_1"/>
<evidence type="ECO:0000313" key="1">
    <source>
        <dbReference type="EMBL" id="ESO89742.1"/>
    </source>
</evidence>
<dbReference type="PANTHER" id="PTHR13710:SF108">
    <property type="entry name" value="ATP-DEPENDENT DNA HELICASE Q4"/>
    <property type="match status" value="1"/>
</dbReference>
<dbReference type="GO" id="GO:0005634">
    <property type="term" value="C:nucleus"/>
    <property type="evidence" value="ECO:0007669"/>
    <property type="project" value="TreeGrafter"/>
</dbReference>
<proteinExistence type="predicted"/>
<dbReference type="Proteomes" id="UP000030746">
    <property type="component" value="Unassembled WGS sequence"/>
</dbReference>
<dbReference type="GO" id="GO:0005694">
    <property type="term" value="C:chromosome"/>
    <property type="evidence" value="ECO:0007669"/>
    <property type="project" value="TreeGrafter"/>
</dbReference>